<feature type="compositionally biased region" description="Basic and acidic residues" evidence="1">
    <location>
        <begin position="39"/>
        <end position="54"/>
    </location>
</feature>
<dbReference type="AlphaFoldDB" id="A0AAN9UU76"/>
<reference evidence="4 5" key="1">
    <citation type="submission" date="2024-02" db="EMBL/GenBank/DDBJ databases">
        <title>De novo assembly and annotation of 12 fungi associated with fruit tree decline syndrome in Ontario, Canada.</title>
        <authorList>
            <person name="Sulman M."/>
            <person name="Ellouze W."/>
            <person name="Ilyukhin E."/>
        </authorList>
    </citation>
    <scope>NUCLEOTIDE SEQUENCE [LARGE SCALE GENOMIC DNA]</scope>
    <source>
        <strain evidence="4 5">M11/M66-122</strain>
    </source>
</reference>
<protein>
    <recommendedName>
        <fullName evidence="3">Asl1-like glycosyl hydrolase catalytic domain-containing protein</fullName>
    </recommendedName>
</protein>
<evidence type="ECO:0000256" key="1">
    <source>
        <dbReference type="SAM" id="MobiDB-lite"/>
    </source>
</evidence>
<dbReference type="SUPFAM" id="SSF51445">
    <property type="entry name" value="(Trans)glycosidases"/>
    <property type="match status" value="1"/>
</dbReference>
<accession>A0AAN9UU76</accession>
<name>A0AAN9UU76_9PEZI</name>
<feature type="chain" id="PRO_5042921876" description="Asl1-like glycosyl hydrolase catalytic domain-containing protein" evidence="2">
    <location>
        <begin position="24"/>
        <end position="330"/>
    </location>
</feature>
<dbReference type="GO" id="GO:0009277">
    <property type="term" value="C:fungal-type cell wall"/>
    <property type="evidence" value="ECO:0007669"/>
    <property type="project" value="TreeGrafter"/>
</dbReference>
<comment type="caution">
    <text evidence="4">The sequence shown here is derived from an EMBL/GenBank/DDBJ whole genome shotgun (WGS) entry which is preliminary data.</text>
</comment>
<organism evidence="4 5">
    <name type="scientific">Diatrype stigma</name>
    <dbReference type="NCBI Taxonomy" id="117547"/>
    <lineage>
        <taxon>Eukaryota</taxon>
        <taxon>Fungi</taxon>
        <taxon>Dikarya</taxon>
        <taxon>Ascomycota</taxon>
        <taxon>Pezizomycotina</taxon>
        <taxon>Sordariomycetes</taxon>
        <taxon>Xylariomycetidae</taxon>
        <taxon>Xylariales</taxon>
        <taxon>Diatrypaceae</taxon>
        <taxon>Diatrype</taxon>
    </lineage>
</organism>
<gene>
    <name evidence="4" type="ORF">SLS62_002524</name>
</gene>
<evidence type="ECO:0000259" key="3">
    <source>
        <dbReference type="Pfam" id="PF11790"/>
    </source>
</evidence>
<sequence>MKFFQSICLAASLLLASTTGVDASPIASQHYNRHRHLQHRSDNNNNDKAHDVRRQNSGAKKRLALWEWTLTRDVASYPGIQATAASLSSAPEIAAVMNWDAWQPTEIAGLPFEPMARVPDSLLGDVWNQLLGSLTNQRTAGVEQLTVYFLNEPERQGVSAADAAATWRASFLPLRTDAQYGGGNATTGTRLVGPAPASDEAGSAWLQEFMGYLGDDEKPDLLGVHYYTTQDGAAADEVAAAQAYIQGQSAAYGGLPVIVSEIASTSRDPAVVDAFTRQMAQWLDEQDWVAQYGFFGMSRAVADDFVSPAAQLMDADGNLTPLGLFYAGLE</sequence>
<evidence type="ECO:0000256" key="2">
    <source>
        <dbReference type="SAM" id="SignalP"/>
    </source>
</evidence>
<evidence type="ECO:0000313" key="5">
    <source>
        <dbReference type="Proteomes" id="UP001320420"/>
    </source>
</evidence>
<feature type="domain" description="Asl1-like glycosyl hydrolase catalytic" evidence="3">
    <location>
        <begin position="141"/>
        <end position="326"/>
    </location>
</feature>
<keyword evidence="5" id="KW-1185">Reference proteome</keyword>
<keyword evidence="2" id="KW-0732">Signal</keyword>
<dbReference type="InterPro" id="IPR024655">
    <property type="entry name" value="Asl1_glyco_hydro_catalytic"/>
</dbReference>
<dbReference type="PANTHER" id="PTHR34154">
    <property type="entry name" value="ALKALI-SENSITIVE LINKAGE PROTEIN 1"/>
    <property type="match status" value="1"/>
</dbReference>
<dbReference type="InterPro" id="IPR053183">
    <property type="entry name" value="ASL1"/>
</dbReference>
<dbReference type="Pfam" id="PF11790">
    <property type="entry name" value="Glyco_hydro_cc"/>
    <property type="match status" value="1"/>
</dbReference>
<evidence type="ECO:0000313" key="4">
    <source>
        <dbReference type="EMBL" id="KAK7755589.1"/>
    </source>
</evidence>
<dbReference type="GO" id="GO:0071966">
    <property type="term" value="P:fungal-type cell wall polysaccharide metabolic process"/>
    <property type="evidence" value="ECO:0007669"/>
    <property type="project" value="TreeGrafter"/>
</dbReference>
<feature type="region of interest" description="Disordered" evidence="1">
    <location>
        <begin position="34"/>
        <end position="57"/>
    </location>
</feature>
<proteinExistence type="predicted"/>
<dbReference type="InterPro" id="IPR017853">
    <property type="entry name" value="GH"/>
</dbReference>
<dbReference type="Gene3D" id="3.20.20.80">
    <property type="entry name" value="Glycosidases"/>
    <property type="match status" value="1"/>
</dbReference>
<dbReference type="EMBL" id="JAKJXP020000012">
    <property type="protein sequence ID" value="KAK7755589.1"/>
    <property type="molecule type" value="Genomic_DNA"/>
</dbReference>
<dbReference type="Proteomes" id="UP001320420">
    <property type="component" value="Unassembled WGS sequence"/>
</dbReference>
<feature type="signal peptide" evidence="2">
    <location>
        <begin position="1"/>
        <end position="23"/>
    </location>
</feature>
<dbReference type="PANTHER" id="PTHR34154:SF3">
    <property type="entry name" value="ALKALI-SENSITIVE LINKAGE PROTEIN 1"/>
    <property type="match status" value="1"/>
</dbReference>